<dbReference type="Gene3D" id="1.10.1760.20">
    <property type="match status" value="1"/>
</dbReference>
<feature type="transmembrane region" description="Helical" evidence="1">
    <location>
        <begin position="224"/>
        <end position="244"/>
    </location>
</feature>
<evidence type="ECO:0000313" key="2">
    <source>
        <dbReference type="EMBL" id="AGM26156.1"/>
    </source>
</evidence>
<dbReference type="GO" id="GO:0005886">
    <property type="term" value="C:plasma membrane"/>
    <property type="evidence" value="ECO:0007669"/>
    <property type="project" value="InterPro"/>
</dbReference>
<keyword evidence="1" id="KW-0812">Transmembrane</keyword>
<dbReference type="PATRIC" id="fig|1276229.3.peg.561"/>
<dbReference type="HOGENOM" id="CLU_826127_0_0_14"/>
<proteinExistence type="predicted"/>
<dbReference type="KEGG" id="ssyr:SSYRP_v1c05660"/>
<feature type="transmembrane region" description="Helical" evidence="1">
    <location>
        <begin position="93"/>
        <end position="117"/>
    </location>
</feature>
<gene>
    <name evidence="2" type="ORF">SSYRP_v1c05660</name>
</gene>
<dbReference type="EMBL" id="CP005078">
    <property type="protein sequence ID" value="AGM26156.1"/>
    <property type="molecule type" value="Genomic_DNA"/>
</dbReference>
<dbReference type="GO" id="GO:0015234">
    <property type="term" value="F:thiamine transmembrane transporter activity"/>
    <property type="evidence" value="ECO:0007669"/>
    <property type="project" value="InterPro"/>
</dbReference>
<feature type="transmembrane region" description="Helical" evidence="1">
    <location>
        <begin position="198"/>
        <end position="218"/>
    </location>
</feature>
<keyword evidence="3" id="KW-1185">Reference proteome</keyword>
<keyword evidence="1" id="KW-1133">Transmembrane helix</keyword>
<feature type="transmembrane region" description="Helical" evidence="1">
    <location>
        <begin position="299"/>
        <end position="321"/>
    </location>
</feature>
<sequence length="337" mass="39426">MTITKEPQWKKILITNKTLLFISLGLFLSFFLIFVTLNNEQLITIFPALTVETVDNIKKFLIAFTTLGLIFNVLYSISSWLCTKDEYLHYKMQFIMLNIIGLNLINLTFNCVVYLYYRHEIKWQINDQSFWKQIKIKLGFWKWQTFDYVLIALFASFTIALGYIESYFLPNLPFGGGLALKYIPLIIIAFLHSSLAGWITGAISALMSLLFIQAGYIISPWSYLLDYFLPMTTPALAGLMRFAVKKDKNYITYANYFILCITIFLIIYLWQVIGGYFIWTTAFPDSVWPGYSNWLYSLIYNFIHLFIFTYPLSQVVIPLSLRALAPIFWERYLNSSY</sequence>
<name>R4ULS5_9MOLU</name>
<protein>
    <recommendedName>
        <fullName evidence="4">Thiamine transporter</fullName>
    </recommendedName>
</protein>
<dbReference type="RefSeq" id="WP_016340802.1">
    <property type="nucleotide sequence ID" value="NC_021284.1"/>
</dbReference>
<accession>R4ULS5</accession>
<dbReference type="OrthoDB" id="388020at2"/>
<evidence type="ECO:0000256" key="1">
    <source>
        <dbReference type="SAM" id="Phobius"/>
    </source>
</evidence>
<feature type="transmembrane region" description="Helical" evidence="1">
    <location>
        <begin position="20"/>
        <end position="39"/>
    </location>
</feature>
<dbReference type="eggNOG" id="COG3859">
    <property type="taxonomic scope" value="Bacteria"/>
</dbReference>
<organism evidence="2 3">
    <name type="scientific">Spiroplasma syrphidicola EA-1</name>
    <dbReference type="NCBI Taxonomy" id="1276229"/>
    <lineage>
        <taxon>Bacteria</taxon>
        <taxon>Bacillati</taxon>
        <taxon>Mycoplasmatota</taxon>
        <taxon>Mollicutes</taxon>
        <taxon>Entomoplasmatales</taxon>
        <taxon>Spiroplasmataceae</taxon>
        <taxon>Spiroplasma</taxon>
    </lineage>
</organism>
<feature type="transmembrane region" description="Helical" evidence="1">
    <location>
        <begin position="60"/>
        <end position="81"/>
    </location>
</feature>
<keyword evidence="1" id="KW-0472">Membrane</keyword>
<dbReference type="Proteomes" id="UP000013963">
    <property type="component" value="Chromosome"/>
</dbReference>
<dbReference type="Pfam" id="PF09515">
    <property type="entry name" value="Thia_YuaJ"/>
    <property type="match status" value="1"/>
</dbReference>
<dbReference type="STRING" id="1276229.SSYRP_v1c05660"/>
<feature type="transmembrane region" description="Helical" evidence="1">
    <location>
        <begin position="256"/>
        <end position="279"/>
    </location>
</feature>
<feature type="transmembrane region" description="Helical" evidence="1">
    <location>
        <begin position="145"/>
        <end position="164"/>
    </location>
</feature>
<dbReference type="InterPro" id="IPR012651">
    <property type="entry name" value="Thia_Transptr_ThiT"/>
</dbReference>
<dbReference type="AlphaFoldDB" id="R4ULS5"/>
<reference evidence="2 3" key="1">
    <citation type="journal article" date="2013" name="Genome Biol. Evol.">
        <title>Complete genomes of two dipteran-associated spiroplasmas provided insights into the origin, dynamics, and impacts of viral invasion in spiroplasma.</title>
        <authorList>
            <person name="Ku C."/>
            <person name="Lo W.S."/>
            <person name="Chen L.L."/>
            <person name="Kuo C.H."/>
        </authorList>
    </citation>
    <scope>NUCLEOTIDE SEQUENCE [LARGE SCALE GENOMIC DNA]</scope>
    <source>
        <strain evidence="2">EA-1</strain>
    </source>
</reference>
<evidence type="ECO:0008006" key="4">
    <source>
        <dbReference type="Google" id="ProtNLM"/>
    </source>
</evidence>
<evidence type="ECO:0000313" key="3">
    <source>
        <dbReference type="Proteomes" id="UP000013963"/>
    </source>
</evidence>